<dbReference type="GO" id="GO:0005635">
    <property type="term" value="C:nuclear envelope"/>
    <property type="evidence" value="ECO:0007669"/>
    <property type="project" value="TreeGrafter"/>
</dbReference>
<keyword evidence="6" id="KW-0539">Nucleus</keyword>
<dbReference type="PANTHER" id="PTHR10997">
    <property type="entry name" value="IMPORTIN-7, 8, 11"/>
    <property type="match status" value="1"/>
</dbReference>
<evidence type="ECO:0000256" key="3">
    <source>
        <dbReference type="ARBA" id="ARBA00022448"/>
    </source>
</evidence>
<keyword evidence="3" id="KW-0813">Transport</keyword>
<dbReference type="WBParaSite" id="scaffold7419_cov248.g12000">
    <property type="protein sequence ID" value="scaffold7419_cov248.g12000"/>
    <property type="gene ID" value="scaffold7419_cov248.g12000"/>
</dbReference>
<dbReference type="GO" id="GO:0006606">
    <property type="term" value="P:protein import into nucleus"/>
    <property type="evidence" value="ECO:0007669"/>
    <property type="project" value="TreeGrafter"/>
</dbReference>
<dbReference type="SUPFAM" id="SSF48371">
    <property type="entry name" value="ARM repeat"/>
    <property type="match status" value="1"/>
</dbReference>
<evidence type="ECO:0000256" key="4">
    <source>
        <dbReference type="ARBA" id="ARBA00022490"/>
    </source>
</evidence>
<evidence type="ECO:0000313" key="8">
    <source>
        <dbReference type="Proteomes" id="UP000887561"/>
    </source>
</evidence>
<comment type="subcellular location">
    <subcellularLocation>
        <location evidence="2">Cytoplasm</location>
    </subcellularLocation>
    <subcellularLocation>
        <location evidence="1">Nucleus</location>
    </subcellularLocation>
</comment>
<dbReference type="SMART" id="SM00913">
    <property type="entry name" value="IBN_N"/>
    <property type="match status" value="1"/>
</dbReference>
<keyword evidence="4" id="KW-0963">Cytoplasm</keyword>
<dbReference type="InterPro" id="IPR011989">
    <property type="entry name" value="ARM-like"/>
</dbReference>
<evidence type="ECO:0000256" key="5">
    <source>
        <dbReference type="ARBA" id="ARBA00022927"/>
    </source>
</evidence>
<reference evidence="9" key="1">
    <citation type="submission" date="2022-11" db="UniProtKB">
        <authorList>
            <consortium name="WormBaseParasite"/>
        </authorList>
    </citation>
    <scope>IDENTIFICATION</scope>
</reference>
<dbReference type="GO" id="GO:0005829">
    <property type="term" value="C:cytosol"/>
    <property type="evidence" value="ECO:0007669"/>
    <property type="project" value="TreeGrafter"/>
</dbReference>
<keyword evidence="5" id="KW-0653">Protein transport</keyword>
<dbReference type="Pfam" id="PF03810">
    <property type="entry name" value="IBN_N"/>
    <property type="match status" value="1"/>
</dbReference>
<dbReference type="PROSITE" id="PS50166">
    <property type="entry name" value="IMPORTIN_B_NT"/>
    <property type="match status" value="1"/>
</dbReference>
<dbReference type="Pfam" id="PF08506">
    <property type="entry name" value="Cse1"/>
    <property type="match status" value="1"/>
</dbReference>
<feature type="domain" description="Importin N-terminal" evidence="7">
    <location>
        <begin position="26"/>
        <end position="98"/>
    </location>
</feature>
<dbReference type="Proteomes" id="UP000887561">
    <property type="component" value="Unplaced"/>
</dbReference>
<name>A0A915N5Y5_MELJA</name>
<sequence length="396" mass="45373">MSNQVATEQIVGLLQATLSPESVKQAQDGLTQQAVLPGYARVLLKILCDANYPNHIRNIAAISLKNFVKMNWSGEGDIPISDDEREELRNALLEIMFRVPQFLRLLVTEIVCQVSKYDFPERWPRLVQLLAENLSKATDFDQLVVSLGTLEQMDNLTPWMEGFLQMLSLKLPEQNSQLTTDPTEHDKLCTEICEIATLFSQRFEDCFVPYTQRFMGTVWNLLVFADAKIRFDALVNSALGFLAAICQRPQYVPYFRDEGVLKAICDNVIVKNLTLRPEDFEIFENEPFEFLKRDIEGSDLETRRRGAFEFVRALCKHFDNELCALLSNVIQDFLEKYKQNPAQNFVYKDLVYFLVSALASKGSTTRSGATETRQLVCYNLLICGPKYTYDTEWDVS</sequence>
<accession>A0A915N5Y5</accession>
<evidence type="ECO:0000256" key="2">
    <source>
        <dbReference type="ARBA" id="ARBA00004496"/>
    </source>
</evidence>
<dbReference type="Gene3D" id="1.25.10.10">
    <property type="entry name" value="Leucine-rich Repeat Variant"/>
    <property type="match status" value="2"/>
</dbReference>
<evidence type="ECO:0000256" key="6">
    <source>
        <dbReference type="ARBA" id="ARBA00023242"/>
    </source>
</evidence>
<dbReference type="PANTHER" id="PTHR10997:SF8">
    <property type="entry name" value="EXPORTIN-2"/>
    <property type="match status" value="1"/>
</dbReference>
<dbReference type="GO" id="GO:0031267">
    <property type="term" value="F:small GTPase binding"/>
    <property type="evidence" value="ECO:0007669"/>
    <property type="project" value="InterPro"/>
</dbReference>
<evidence type="ECO:0000256" key="1">
    <source>
        <dbReference type="ARBA" id="ARBA00004123"/>
    </source>
</evidence>
<dbReference type="InterPro" id="IPR013713">
    <property type="entry name" value="XPO2_central"/>
</dbReference>
<dbReference type="InterPro" id="IPR016024">
    <property type="entry name" value="ARM-type_fold"/>
</dbReference>
<dbReference type="AlphaFoldDB" id="A0A915N5Y5"/>
<proteinExistence type="predicted"/>
<dbReference type="InterPro" id="IPR001494">
    <property type="entry name" value="Importin-beta_N"/>
</dbReference>
<evidence type="ECO:0000313" key="9">
    <source>
        <dbReference type="WBParaSite" id="scaffold7419_cov248.g12000"/>
    </source>
</evidence>
<protein>
    <submittedName>
        <fullName evidence="9">Importin N-terminal domain-containing protein</fullName>
    </submittedName>
</protein>
<organism evidence="8 9">
    <name type="scientific">Meloidogyne javanica</name>
    <name type="common">Root-knot nematode worm</name>
    <dbReference type="NCBI Taxonomy" id="6303"/>
    <lineage>
        <taxon>Eukaryota</taxon>
        <taxon>Metazoa</taxon>
        <taxon>Ecdysozoa</taxon>
        <taxon>Nematoda</taxon>
        <taxon>Chromadorea</taxon>
        <taxon>Rhabditida</taxon>
        <taxon>Tylenchina</taxon>
        <taxon>Tylenchomorpha</taxon>
        <taxon>Tylenchoidea</taxon>
        <taxon>Meloidogynidae</taxon>
        <taxon>Meloidogyninae</taxon>
        <taxon>Meloidogyne</taxon>
        <taxon>Meloidogyne incognita group</taxon>
    </lineage>
</organism>
<keyword evidence="8" id="KW-1185">Reference proteome</keyword>
<evidence type="ECO:0000259" key="7">
    <source>
        <dbReference type="PROSITE" id="PS50166"/>
    </source>
</evidence>